<gene>
    <name evidence="2" type="ORF">EOE48_07160</name>
</gene>
<proteinExistence type="predicted"/>
<comment type="caution">
    <text evidence="2">The sequence shown here is derived from an EMBL/GenBank/DDBJ whole genome shotgun (WGS) entry which is preliminary data.</text>
</comment>
<keyword evidence="3" id="KW-1185">Reference proteome</keyword>
<evidence type="ECO:0000313" key="2">
    <source>
        <dbReference type="EMBL" id="RVU19723.1"/>
    </source>
</evidence>
<organism evidence="2 3">
    <name type="scientific">Methylobacterium oryzihabitans</name>
    <dbReference type="NCBI Taxonomy" id="2499852"/>
    <lineage>
        <taxon>Bacteria</taxon>
        <taxon>Pseudomonadati</taxon>
        <taxon>Pseudomonadota</taxon>
        <taxon>Alphaproteobacteria</taxon>
        <taxon>Hyphomicrobiales</taxon>
        <taxon>Methylobacteriaceae</taxon>
        <taxon>Methylobacterium</taxon>
    </lineage>
</organism>
<dbReference type="RefSeq" id="WP_127728107.1">
    <property type="nucleotide sequence ID" value="NZ_SACP01000005.1"/>
</dbReference>
<dbReference type="Proteomes" id="UP000286997">
    <property type="component" value="Unassembled WGS sequence"/>
</dbReference>
<dbReference type="AlphaFoldDB" id="A0A437PBW5"/>
<name>A0A437PBW5_9HYPH</name>
<protein>
    <submittedName>
        <fullName evidence="2">Uncharacterized protein</fullName>
    </submittedName>
</protein>
<dbReference type="EMBL" id="SACP01000005">
    <property type="protein sequence ID" value="RVU19723.1"/>
    <property type="molecule type" value="Genomic_DNA"/>
</dbReference>
<reference evidence="2 3" key="1">
    <citation type="submission" date="2019-01" db="EMBL/GenBank/DDBJ databases">
        <authorList>
            <person name="Chen W.-M."/>
        </authorList>
    </citation>
    <scope>NUCLEOTIDE SEQUENCE [LARGE SCALE GENOMIC DNA]</scope>
    <source>
        <strain evidence="2 3">TER-1</strain>
    </source>
</reference>
<sequence length="71" mass="7043">MSGLLAGPAAAEDFTGFYAGVNAGWGRGPAKDEPPAFGTSTPHAPSALPPSAARAAGANPGMRAPRDRPAR</sequence>
<accession>A0A437PBW5</accession>
<dbReference type="OrthoDB" id="7998979at2"/>
<feature type="region of interest" description="Disordered" evidence="1">
    <location>
        <begin position="23"/>
        <end position="71"/>
    </location>
</feature>
<evidence type="ECO:0000256" key="1">
    <source>
        <dbReference type="SAM" id="MobiDB-lite"/>
    </source>
</evidence>
<evidence type="ECO:0000313" key="3">
    <source>
        <dbReference type="Proteomes" id="UP000286997"/>
    </source>
</evidence>
<feature type="compositionally biased region" description="Low complexity" evidence="1">
    <location>
        <begin position="42"/>
        <end position="63"/>
    </location>
</feature>